<proteinExistence type="predicted"/>
<dbReference type="EMBL" id="CATOUU010000775">
    <property type="protein sequence ID" value="CAI9947372.1"/>
    <property type="molecule type" value="Genomic_DNA"/>
</dbReference>
<name>A0AA86Q776_9EUKA</name>
<evidence type="ECO:0000313" key="2">
    <source>
        <dbReference type="EMBL" id="CAI9947372.1"/>
    </source>
</evidence>
<dbReference type="Proteomes" id="UP001642409">
    <property type="component" value="Unassembled WGS sequence"/>
</dbReference>
<protein>
    <submittedName>
        <fullName evidence="3">Hypothetical_protein</fullName>
    </submittedName>
</protein>
<accession>A0AA86Q776</accession>
<keyword evidence="1" id="KW-0812">Transmembrane</keyword>
<sequence length="227" mass="25164">MDNNKQQQISKCQFACKAISTIILAFIMVAVVFVVIDGAPIYSNAKNIKTDAKALKVVKVSFKDQTFDQLETLKYKGMMFTYPIPTLKLYRAVTGPARVYFWTRAQYNEFKKQLVTLNPTTGNLDYIIPTDTCSNNTMTILPDASYCWLVGSVTNEKITSSRAVEYKYGGYAYGTAAGVVIFILIVLSLAWCLKFEGKREKDVKVGGKGSGVKAVTKKINKAGVTLK</sequence>
<keyword evidence="1" id="KW-0472">Membrane</keyword>
<keyword evidence="4" id="KW-1185">Reference proteome</keyword>
<reference evidence="3 4" key="2">
    <citation type="submission" date="2024-07" db="EMBL/GenBank/DDBJ databases">
        <authorList>
            <person name="Akdeniz Z."/>
        </authorList>
    </citation>
    <scope>NUCLEOTIDE SEQUENCE [LARGE SCALE GENOMIC DNA]</scope>
</reference>
<organism evidence="2">
    <name type="scientific">Hexamita inflata</name>
    <dbReference type="NCBI Taxonomy" id="28002"/>
    <lineage>
        <taxon>Eukaryota</taxon>
        <taxon>Metamonada</taxon>
        <taxon>Diplomonadida</taxon>
        <taxon>Hexamitidae</taxon>
        <taxon>Hexamitinae</taxon>
        <taxon>Hexamita</taxon>
    </lineage>
</organism>
<dbReference type="AlphaFoldDB" id="A0AA86Q776"/>
<reference evidence="2" key="1">
    <citation type="submission" date="2023-06" db="EMBL/GenBank/DDBJ databases">
        <authorList>
            <person name="Kurt Z."/>
        </authorList>
    </citation>
    <scope>NUCLEOTIDE SEQUENCE</scope>
</reference>
<feature type="transmembrane region" description="Helical" evidence="1">
    <location>
        <begin position="14"/>
        <end position="36"/>
    </location>
</feature>
<dbReference type="EMBL" id="CAXDID020000239">
    <property type="protein sequence ID" value="CAL6062462.1"/>
    <property type="molecule type" value="Genomic_DNA"/>
</dbReference>
<evidence type="ECO:0000313" key="4">
    <source>
        <dbReference type="Proteomes" id="UP001642409"/>
    </source>
</evidence>
<gene>
    <name evidence="2" type="ORF">HINF_LOCUS35017</name>
    <name evidence="3" type="ORF">HINF_LOCUS50200</name>
</gene>
<evidence type="ECO:0000313" key="3">
    <source>
        <dbReference type="EMBL" id="CAL6062462.1"/>
    </source>
</evidence>
<keyword evidence="1" id="KW-1133">Transmembrane helix</keyword>
<feature type="transmembrane region" description="Helical" evidence="1">
    <location>
        <begin position="171"/>
        <end position="193"/>
    </location>
</feature>
<comment type="caution">
    <text evidence="2">The sequence shown here is derived from an EMBL/GenBank/DDBJ whole genome shotgun (WGS) entry which is preliminary data.</text>
</comment>
<evidence type="ECO:0000256" key="1">
    <source>
        <dbReference type="SAM" id="Phobius"/>
    </source>
</evidence>